<comment type="caution">
    <text evidence="10">The sequence shown here is derived from an EMBL/GenBank/DDBJ whole genome shotgun (WGS) entry which is preliminary data.</text>
</comment>
<dbReference type="InterPro" id="IPR015351">
    <property type="entry name" value="RBP-J/Cbf11/Cbf12_DNA-bd"/>
</dbReference>
<dbReference type="PANTHER" id="PTHR10665">
    <property type="entry name" value="RECOMBINING BINDING PROTEIN SUPPRESSOR OF HAIRLESS"/>
    <property type="match status" value="1"/>
</dbReference>
<comment type="similarity">
    <text evidence="2">Belongs to the Su(H) family.</text>
</comment>
<dbReference type="Pfam" id="PF09271">
    <property type="entry name" value="LAG1-DNAbind"/>
    <property type="match status" value="1"/>
</dbReference>
<feature type="compositionally biased region" description="Polar residues" evidence="7">
    <location>
        <begin position="62"/>
        <end position="83"/>
    </location>
</feature>
<evidence type="ECO:0000259" key="9">
    <source>
        <dbReference type="SMART" id="SM01268"/>
    </source>
</evidence>
<keyword evidence="3" id="KW-0805">Transcription regulation</keyword>
<dbReference type="OrthoDB" id="5600360at2759"/>
<evidence type="ECO:0000256" key="6">
    <source>
        <dbReference type="ARBA" id="ARBA00023242"/>
    </source>
</evidence>
<dbReference type="AlphaFoldDB" id="A0A9P7EMS5"/>
<gene>
    <name evidence="10" type="ORF">BJ212DRAFT_1259295</name>
</gene>
<sequence>MPEAALQQQLNKNSSTSSPTSPVQSTLDLLVNPTSSPPHILANKVGEQFQHSNHIQSSNNNAIPNSQPPVTSAPPSILSNTDPNASLQSLLAANRKDSAAPDSLHQWGIPPVQPSPQPHHSSPHLTPAIVQSSNGKSGKRKLDETEPDDPHPKIRRPVVREHVAQQHQHPLLQMTTVMCLHAAVAQKSYGSEKRFLCPPPVVHIQGPVWQMRSQQLAMSVVSEQGERSLDQKTNLDNNMTGSFKFLHVTGTAKAKSFQLSLDIIEPPPSALSGESSADGTPGRVWATFDSAPVTIISKPSKKTAKTRNISSCILAGGPVSLFNRINSQTVRTKYMTIDNSQLCASNVTWSAFNVNVVRRPDDAPPTNAGPQPVTYGCEVVLSDTLSNIATSPLIIRKVDKGRVSAEDGGPVSQMQKIALQRVNQDGTRHYLSAAGPIPGAPNSTPSVPGAPTQGGTHPLIFQSPRIRDEMKDGVRTLTDEVDDYLCWTIVGISKFQYTFFDAFGQHSNSIPEMPITPFPTLFTAPVYRPTNNILEMTVSHFFYEDPKTRTQMPLTVYLGGLGPLRARFYQAAPPGPLTNIAAFGAAMSGSSNEVVVGGGEDVASSPADASSRYLTQPPLHTIVTVELPSLPEIIKALEEDVMTPSVITPDGLIHRQSPQHSEHGTPLDGPNGSGSQSHPPPSIAGRSLPLLFIRASDGIGYHSGRTISCENVFQAMELGSMAPGGVLAPPGGSADASWLAAAQVAAAADGGLHGWTLRVM</sequence>
<reference evidence="10" key="1">
    <citation type="journal article" date="2020" name="New Phytol.">
        <title>Comparative genomics reveals dynamic genome evolution in host specialist ectomycorrhizal fungi.</title>
        <authorList>
            <person name="Lofgren L.A."/>
            <person name="Nguyen N.H."/>
            <person name="Vilgalys R."/>
            <person name="Ruytinx J."/>
            <person name="Liao H.L."/>
            <person name="Branco S."/>
            <person name="Kuo A."/>
            <person name="LaButti K."/>
            <person name="Lipzen A."/>
            <person name="Andreopoulos W."/>
            <person name="Pangilinan J."/>
            <person name="Riley R."/>
            <person name="Hundley H."/>
            <person name="Na H."/>
            <person name="Barry K."/>
            <person name="Grigoriev I.V."/>
            <person name="Stajich J.E."/>
            <person name="Kennedy P.G."/>
        </authorList>
    </citation>
    <scope>NUCLEOTIDE SEQUENCE</scope>
    <source>
        <strain evidence="10">MN1</strain>
    </source>
</reference>
<evidence type="ECO:0000259" key="8">
    <source>
        <dbReference type="SMART" id="SM01267"/>
    </source>
</evidence>
<protein>
    <submittedName>
        <fullName evidence="10">Uncharacterized protein</fullName>
    </submittedName>
</protein>
<dbReference type="RefSeq" id="XP_041199079.1">
    <property type="nucleotide sequence ID" value="XM_041330011.1"/>
</dbReference>
<feature type="region of interest" description="Disordered" evidence="7">
    <location>
        <begin position="1"/>
        <end position="83"/>
    </location>
</feature>
<evidence type="ECO:0000256" key="2">
    <source>
        <dbReference type="ARBA" id="ARBA00009704"/>
    </source>
</evidence>
<dbReference type="InterPro" id="IPR037095">
    <property type="entry name" value="RBP-J/Cbf11_DNA-bd_sf"/>
</dbReference>
<dbReference type="GO" id="GO:0001228">
    <property type="term" value="F:DNA-binding transcription activator activity, RNA polymerase II-specific"/>
    <property type="evidence" value="ECO:0007669"/>
    <property type="project" value="InterPro"/>
</dbReference>
<dbReference type="Proteomes" id="UP000807769">
    <property type="component" value="Unassembled WGS sequence"/>
</dbReference>
<evidence type="ECO:0000256" key="4">
    <source>
        <dbReference type="ARBA" id="ARBA00023125"/>
    </source>
</evidence>
<dbReference type="GO" id="GO:0005634">
    <property type="term" value="C:nucleus"/>
    <property type="evidence" value="ECO:0007669"/>
    <property type="project" value="UniProtKB-SubCell"/>
</dbReference>
<proteinExistence type="inferred from homology"/>
<dbReference type="Gene3D" id="2.80.10.50">
    <property type="match status" value="1"/>
</dbReference>
<feature type="region of interest" description="Disordered" evidence="7">
    <location>
        <begin position="95"/>
        <end position="156"/>
    </location>
</feature>
<dbReference type="InterPro" id="IPR036358">
    <property type="entry name" value="BTD_sf"/>
</dbReference>
<dbReference type="GO" id="GO:0000978">
    <property type="term" value="F:RNA polymerase II cis-regulatory region sequence-specific DNA binding"/>
    <property type="evidence" value="ECO:0007669"/>
    <property type="project" value="InterPro"/>
</dbReference>
<accession>A0A9P7EMS5</accession>
<feature type="region of interest" description="Disordered" evidence="7">
    <location>
        <begin position="439"/>
        <end position="460"/>
    </location>
</feature>
<dbReference type="InterPro" id="IPR008967">
    <property type="entry name" value="p53-like_TF_DNA-bd_sf"/>
</dbReference>
<evidence type="ECO:0000256" key="5">
    <source>
        <dbReference type="ARBA" id="ARBA00023163"/>
    </source>
</evidence>
<feature type="compositionally biased region" description="Polar residues" evidence="7">
    <location>
        <begin position="1"/>
        <end position="13"/>
    </location>
</feature>
<dbReference type="GeneID" id="64624028"/>
<feature type="region of interest" description="Disordered" evidence="7">
    <location>
        <begin position="648"/>
        <end position="681"/>
    </location>
</feature>
<comment type="subcellular location">
    <subcellularLocation>
        <location evidence="1">Nucleus</location>
    </subcellularLocation>
</comment>
<dbReference type="EMBL" id="JABBWG010000002">
    <property type="protein sequence ID" value="KAG1825826.1"/>
    <property type="molecule type" value="Genomic_DNA"/>
</dbReference>
<feature type="domain" description="RBP-J/Cbf11/Cbf12 DNA binding" evidence="8">
    <location>
        <begin position="176"/>
        <end position="310"/>
    </location>
</feature>
<evidence type="ECO:0000313" key="11">
    <source>
        <dbReference type="Proteomes" id="UP000807769"/>
    </source>
</evidence>
<dbReference type="InterPro" id="IPR015350">
    <property type="entry name" value="Beta-trefoil_DNA-bd_dom"/>
</dbReference>
<dbReference type="SMART" id="SM01267">
    <property type="entry name" value="LAG1_DNAbind"/>
    <property type="match status" value="1"/>
</dbReference>
<keyword evidence="11" id="KW-1185">Reference proteome</keyword>
<dbReference type="SUPFAM" id="SSF49417">
    <property type="entry name" value="p53-like transcription factors"/>
    <property type="match status" value="1"/>
</dbReference>
<evidence type="ECO:0000256" key="1">
    <source>
        <dbReference type="ARBA" id="ARBA00004123"/>
    </source>
</evidence>
<dbReference type="SUPFAM" id="SSF110217">
    <property type="entry name" value="DNA-binding protein LAG-1 (CSL)"/>
    <property type="match status" value="1"/>
</dbReference>
<feature type="domain" description="Beta-trefoil DNA-binding" evidence="9">
    <location>
        <begin position="311"/>
        <end position="487"/>
    </location>
</feature>
<organism evidence="10 11">
    <name type="scientific">Suillus subaureus</name>
    <dbReference type="NCBI Taxonomy" id="48587"/>
    <lineage>
        <taxon>Eukaryota</taxon>
        <taxon>Fungi</taxon>
        <taxon>Dikarya</taxon>
        <taxon>Basidiomycota</taxon>
        <taxon>Agaricomycotina</taxon>
        <taxon>Agaricomycetes</taxon>
        <taxon>Agaricomycetidae</taxon>
        <taxon>Boletales</taxon>
        <taxon>Suillineae</taxon>
        <taxon>Suillaceae</taxon>
        <taxon>Suillus</taxon>
    </lineage>
</organism>
<dbReference type="Gene3D" id="2.60.40.1450">
    <property type="entry name" value="LAG1, DNA binding domain"/>
    <property type="match status" value="1"/>
</dbReference>
<evidence type="ECO:0000256" key="3">
    <source>
        <dbReference type="ARBA" id="ARBA00023015"/>
    </source>
</evidence>
<evidence type="ECO:0000256" key="7">
    <source>
        <dbReference type="SAM" id="MobiDB-lite"/>
    </source>
</evidence>
<keyword evidence="4" id="KW-0238">DNA-binding</keyword>
<feature type="compositionally biased region" description="Basic and acidic residues" evidence="7">
    <location>
        <begin position="140"/>
        <end position="156"/>
    </location>
</feature>
<keyword evidence="6" id="KW-0539">Nucleus</keyword>
<dbReference type="SMART" id="SM01268">
    <property type="entry name" value="BTD"/>
    <property type="match status" value="1"/>
</dbReference>
<dbReference type="InterPro" id="IPR040159">
    <property type="entry name" value="CLS_fam"/>
</dbReference>
<dbReference type="Pfam" id="PF09270">
    <property type="entry name" value="BTD"/>
    <property type="match status" value="1"/>
</dbReference>
<evidence type="ECO:0000313" key="10">
    <source>
        <dbReference type="EMBL" id="KAG1825826.1"/>
    </source>
</evidence>
<name>A0A9P7EMS5_9AGAM</name>
<feature type="compositionally biased region" description="Low complexity" evidence="7">
    <location>
        <begin position="50"/>
        <end position="61"/>
    </location>
</feature>
<keyword evidence="5" id="KW-0804">Transcription</keyword>